<sequence length="149" mass="16477">MICKIKRLPSKNLVGVSSVSQKPECVTSQRGRGFSLLMSHVLAMIGPMAHPLEDLIDARIRAAKQDGAFDDLAGRGKPLPPDDDPENALLNRPMRENGAVLEFVSLSRELERLRGELAGVTDGAKRADIHKNMSLMDARIDFARKAYRR</sequence>
<name>M9RBJ8_9RHOB</name>
<dbReference type="KEGG" id="oat:OAN307_c36780"/>
<dbReference type="STRING" id="391626.OAN307_c36780"/>
<evidence type="ECO:0000259" key="1">
    <source>
        <dbReference type="Pfam" id="PF09350"/>
    </source>
</evidence>
<dbReference type="EMBL" id="CP003740">
    <property type="protein sequence ID" value="AGI69138.1"/>
    <property type="molecule type" value="Genomic_DNA"/>
</dbReference>
<dbReference type="AlphaFoldDB" id="M9RBJ8"/>
<gene>
    <name evidence="2" type="ORF">OAN307_c36780</name>
</gene>
<accession>M9RBJ8</accession>
<keyword evidence="3" id="KW-1185">Reference proteome</keyword>
<evidence type="ECO:0000313" key="3">
    <source>
        <dbReference type="Proteomes" id="UP000005307"/>
    </source>
</evidence>
<feature type="domain" description="DnaJ homologue subfamily C member 28 conserved" evidence="1">
    <location>
        <begin position="55"/>
        <end position="117"/>
    </location>
</feature>
<proteinExistence type="predicted"/>
<dbReference type="Proteomes" id="UP000005307">
    <property type="component" value="Chromosome"/>
</dbReference>
<dbReference type="eggNOG" id="ENOG5032TKJ">
    <property type="taxonomic scope" value="Bacteria"/>
</dbReference>
<reference evidence="2 3" key="1">
    <citation type="journal article" date="2013" name="PLoS ONE">
        <title>Poles Apart: Arctic and Antarctic Octadecabacter strains Share High Genome Plasticity and a New Type of Xanthorhodopsin.</title>
        <authorList>
            <person name="Vollmers J."/>
            <person name="Voget S."/>
            <person name="Dietrich S."/>
            <person name="Gollnow K."/>
            <person name="Smits M."/>
            <person name="Meyer K."/>
            <person name="Brinkhoff T."/>
            <person name="Simon M."/>
            <person name="Daniel R."/>
        </authorList>
    </citation>
    <scope>NUCLEOTIDE SEQUENCE [LARGE SCALE GENOMIC DNA]</scope>
    <source>
        <strain evidence="2 3">307</strain>
    </source>
</reference>
<protein>
    <recommendedName>
        <fullName evidence="1">DnaJ homologue subfamily C member 28 conserved domain-containing protein</fullName>
    </recommendedName>
</protein>
<dbReference type="Pfam" id="PF09350">
    <property type="entry name" value="DJC28_CD"/>
    <property type="match status" value="1"/>
</dbReference>
<dbReference type="HOGENOM" id="CLU_129296_1_1_5"/>
<dbReference type="InterPro" id="IPR018961">
    <property type="entry name" value="DnaJ_homolog_subfam-C_membr-28"/>
</dbReference>
<evidence type="ECO:0000313" key="2">
    <source>
        <dbReference type="EMBL" id="AGI69138.1"/>
    </source>
</evidence>
<organism evidence="2 3">
    <name type="scientific">Octadecabacter antarcticus 307</name>
    <dbReference type="NCBI Taxonomy" id="391626"/>
    <lineage>
        <taxon>Bacteria</taxon>
        <taxon>Pseudomonadati</taxon>
        <taxon>Pseudomonadota</taxon>
        <taxon>Alphaproteobacteria</taxon>
        <taxon>Rhodobacterales</taxon>
        <taxon>Roseobacteraceae</taxon>
        <taxon>Octadecabacter</taxon>
    </lineage>
</organism>